<reference evidence="2 3" key="1">
    <citation type="journal article" date="2019" name="Nat. Ecol. Evol.">
        <title>Megaphylogeny resolves global patterns of mushroom evolution.</title>
        <authorList>
            <person name="Varga T."/>
            <person name="Krizsan K."/>
            <person name="Foldi C."/>
            <person name="Dima B."/>
            <person name="Sanchez-Garcia M."/>
            <person name="Sanchez-Ramirez S."/>
            <person name="Szollosi G.J."/>
            <person name="Szarkandi J.G."/>
            <person name="Papp V."/>
            <person name="Albert L."/>
            <person name="Andreopoulos W."/>
            <person name="Angelini C."/>
            <person name="Antonin V."/>
            <person name="Barry K.W."/>
            <person name="Bougher N.L."/>
            <person name="Buchanan P."/>
            <person name="Buyck B."/>
            <person name="Bense V."/>
            <person name="Catcheside P."/>
            <person name="Chovatia M."/>
            <person name="Cooper J."/>
            <person name="Damon W."/>
            <person name="Desjardin D."/>
            <person name="Finy P."/>
            <person name="Geml J."/>
            <person name="Haridas S."/>
            <person name="Hughes K."/>
            <person name="Justo A."/>
            <person name="Karasinski D."/>
            <person name="Kautmanova I."/>
            <person name="Kiss B."/>
            <person name="Kocsube S."/>
            <person name="Kotiranta H."/>
            <person name="LaButti K.M."/>
            <person name="Lechner B.E."/>
            <person name="Liimatainen K."/>
            <person name="Lipzen A."/>
            <person name="Lukacs Z."/>
            <person name="Mihaltcheva S."/>
            <person name="Morgado L.N."/>
            <person name="Niskanen T."/>
            <person name="Noordeloos M.E."/>
            <person name="Ohm R.A."/>
            <person name="Ortiz-Santana B."/>
            <person name="Ovrebo C."/>
            <person name="Racz N."/>
            <person name="Riley R."/>
            <person name="Savchenko A."/>
            <person name="Shiryaev A."/>
            <person name="Soop K."/>
            <person name="Spirin V."/>
            <person name="Szebenyi C."/>
            <person name="Tomsovsky M."/>
            <person name="Tulloss R.E."/>
            <person name="Uehling J."/>
            <person name="Grigoriev I.V."/>
            <person name="Vagvolgyi C."/>
            <person name="Papp T."/>
            <person name="Martin F.M."/>
            <person name="Miettinen O."/>
            <person name="Hibbett D.S."/>
            <person name="Nagy L.G."/>
        </authorList>
    </citation>
    <scope>NUCLEOTIDE SEQUENCE [LARGE SCALE GENOMIC DNA]</scope>
    <source>
        <strain evidence="2 3">CBS 309.79</strain>
    </source>
</reference>
<protein>
    <submittedName>
        <fullName evidence="2">Uncharacterized protein</fullName>
    </submittedName>
</protein>
<dbReference type="Proteomes" id="UP000305067">
    <property type="component" value="Unassembled WGS sequence"/>
</dbReference>
<dbReference type="AlphaFoldDB" id="A0A5C3QVD8"/>
<dbReference type="STRING" id="1884261.A0A5C3QVD8"/>
<dbReference type="OrthoDB" id="3263403at2759"/>
<organism evidence="2 3">
    <name type="scientific">Pterulicium gracile</name>
    <dbReference type="NCBI Taxonomy" id="1884261"/>
    <lineage>
        <taxon>Eukaryota</taxon>
        <taxon>Fungi</taxon>
        <taxon>Dikarya</taxon>
        <taxon>Basidiomycota</taxon>
        <taxon>Agaricomycotina</taxon>
        <taxon>Agaricomycetes</taxon>
        <taxon>Agaricomycetidae</taxon>
        <taxon>Agaricales</taxon>
        <taxon>Pleurotineae</taxon>
        <taxon>Pterulaceae</taxon>
        <taxon>Pterulicium</taxon>
    </lineage>
</organism>
<name>A0A5C3QVD8_9AGAR</name>
<dbReference type="EMBL" id="ML178816">
    <property type="protein sequence ID" value="TFL05912.1"/>
    <property type="molecule type" value="Genomic_DNA"/>
</dbReference>
<evidence type="ECO:0000256" key="1">
    <source>
        <dbReference type="SAM" id="MobiDB-lite"/>
    </source>
</evidence>
<evidence type="ECO:0000313" key="3">
    <source>
        <dbReference type="Proteomes" id="UP000305067"/>
    </source>
</evidence>
<proteinExistence type="predicted"/>
<gene>
    <name evidence="2" type="ORF">BDV98DRAFT_240508</name>
</gene>
<accession>A0A5C3QVD8</accession>
<feature type="compositionally biased region" description="Basic and acidic residues" evidence="1">
    <location>
        <begin position="9"/>
        <end position="21"/>
    </location>
</feature>
<feature type="compositionally biased region" description="Polar residues" evidence="1">
    <location>
        <begin position="105"/>
        <end position="129"/>
    </location>
</feature>
<sequence length="310" mass="33711">MNTLSPVRDTNRDVAAVRRDIPANTPVQLYPSPPATGVHPPENTISVPSKASPYPIERMPANPYTLAVPPVSLEPVQRSATHPPLPPPRQEVRIKDEVDHRASSLPATVQVTPTSTRVEIPPASTSYPIVSTPEESSHPNPSDPIEDIVEEYVPAEAPEQRPETPSADVKMESQAIDLPTTSTTTLSPPPTADTSASTVLSPVASATDTTAMDTEDVEMRAADEEDAMSSDEDEPLRLDAEGLRVVEDCLEELFDEDDDDPNSKVCMLCRFQSGAITEEPTIYVKATEQELVDHCVAEHPTAWERLRLPS</sequence>
<feature type="compositionally biased region" description="Low complexity" evidence="1">
    <location>
        <begin position="177"/>
        <end position="198"/>
    </location>
</feature>
<keyword evidence="3" id="KW-1185">Reference proteome</keyword>
<feature type="region of interest" description="Disordered" evidence="1">
    <location>
        <begin position="98"/>
        <end position="216"/>
    </location>
</feature>
<evidence type="ECO:0000313" key="2">
    <source>
        <dbReference type="EMBL" id="TFL05912.1"/>
    </source>
</evidence>
<feature type="region of interest" description="Disordered" evidence="1">
    <location>
        <begin position="1"/>
        <end position="67"/>
    </location>
</feature>